<evidence type="ECO:0000256" key="8">
    <source>
        <dbReference type="ARBA" id="ARBA00022824"/>
    </source>
</evidence>
<protein>
    <recommendedName>
        <fullName evidence="4">Chitobiosyldiphosphodolichol beta-mannosyltransferase</fullName>
        <ecNumber evidence="3">2.4.1.142</ecNumber>
    </recommendedName>
</protein>
<dbReference type="Gene3D" id="3.40.50.2000">
    <property type="entry name" value="Glycogen Phosphorylase B"/>
    <property type="match status" value="1"/>
</dbReference>
<evidence type="ECO:0000256" key="2">
    <source>
        <dbReference type="ARBA" id="ARBA00004922"/>
    </source>
</evidence>
<evidence type="ECO:0000256" key="7">
    <source>
        <dbReference type="ARBA" id="ARBA00022692"/>
    </source>
</evidence>
<evidence type="ECO:0000256" key="10">
    <source>
        <dbReference type="ARBA" id="ARBA00023136"/>
    </source>
</evidence>
<dbReference type="Proteomes" id="UP001345013">
    <property type="component" value="Unassembled WGS sequence"/>
</dbReference>
<dbReference type="PANTHER" id="PTHR13036:SF0">
    <property type="entry name" value="CHITOBIOSYLDIPHOSPHODOLICHOL BETA-MANNOSYLTRANSFERASE"/>
    <property type="match status" value="1"/>
</dbReference>
<evidence type="ECO:0000256" key="9">
    <source>
        <dbReference type="ARBA" id="ARBA00022989"/>
    </source>
</evidence>
<proteinExistence type="predicted"/>
<evidence type="ECO:0000256" key="4">
    <source>
        <dbReference type="ARBA" id="ARBA00015841"/>
    </source>
</evidence>
<keyword evidence="9" id="KW-1133">Transmembrane helix</keyword>
<keyword evidence="6 12" id="KW-0808">Transferase</keyword>
<comment type="caution">
    <text evidence="12">The sequence shown here is derived from an EMBL/GenBank/DDBJ whole genome shotgun (WGS) entry which is preliminary data.</text>
</comment>
<evidence type="ECO:0000256" key="1">
    <source>
        <dbReference type="ARBA" id="ARBA00004389"/>
    </source>
</evidence>
<evidence type="ECO:0000256" key="3">
    <source>
        <dbReference type="ARBA" id="ARBA00012611"/>
    </source>
</evidence>
<keyword evidence="5 12" id="KW-0328">Glycosyltransferase</keyword>
<evidence type="ECO:0000256" key="6">
    <source>
        <dbReference type="ARBA" id="ARBA00022679"/>
    </source>
</evidence>
<comment type="function">
    <text evidence="11">Participates in the formation of the lipid-linked precursor oligosaccharide for N-glycosylation. Involved in assembling the dolichol-pyrophosphate-GlcNAc(2)-Man(5) intermediate on the cytoplasmic surface of the ER.</text>
</comment>
<dbReference type="EC" id="2.4.1.142" evidence="3"/>
<gene>
    <name evidence="12" type="primary">ALG1</name>
    <name evidence="12" type="ORF">LTR24_001921</name>
</gene>
<dbReference type="InterPro" id="IPR026051">
    <property type="entry name" value="ALG1-like"/>
</dbReference>
<evidence type="ECO:0000313" key="13">
    <source>
        <dbReference type="Proteomes" id="UP001345013"/>
    </source>
</evidence>
<keyword evidence="13" id="KW-1185">Reference proteome</keyword>
<dbReference type="GO" id="GO:0004578">
    <property type="term" value="F:chitobiosyldiphosphodolichol beta-mannosyltransferase activity"/>
    <property type="evidence" value="ECO:0007669"/>
    <property type="project" value="UniProtKB-EC"/>
</dbReference>
<evidence type="ECO:0000313" key="12">
    <source>
        <dbReference type="EMBL" id="KAK5098100.1"/>
    </source>
</evidence>
<organism evidence="12 13">
    <name type="scientific">Lithohypha guttulata</name>
    <dbReference type="NCBI Taxonomy" id="1690604"/>
    <lineage>
        <taxon>Eukaryota</taxon>
        <taxon>Fungi</taxon>
        <taxon>Dikarya</taxon>
        <taxon>Ascomycota</taxon>
        <taxon>Pezizomycotina</taxon>
        <taxon>Eurotiomycetes</taxon>
        <taxon>Chaetothyriomycetidae</taxon>
        <taxon>Chaetothyriales</taxon>
        <taxon>Trichomeriaceae</taxon>
        <taxon>Lithohypha</taxon>
    </lineage>
</organism>
<evidence type="ECO:0000256" key="11">
    <source>
        <dbReference type="ARBA" id="ARBA00024899"/>
    </source>
</evidence>
<keyword evidence="7" id="KW-0812">Transmembrane</keyword>
<keyword evidence="8" id="KW-0256">Endoplasmic reticulum</keyword>
<name>A0ABR0KJ79_9EURO</name>
<keyword evidence="10" id="KW-0472">Membrane</keyword>
<accession>A0ABR0KJ79</accession>
<comment type="pathway">
    <text evidence="2">Protein modification; protein glycosylation.</text>
</comment>
<evidence type="ECO:0000256" key="5">
    <source>
        <dbReference type="ARBA" id="ARBA00022676"/>
    </source>
</evidence>
<comment type="subcellular location">
    <subcellularLocation>
        <location evidence="1">Endoplasmic reticulum membrane</location>
        <topology evidence="1">Single-pass membrane protein</topology>
    </subcellularLocation>
</comment>
<dbReference type="PANTHER" id="PTHR13036">
    <property type="entry name" value="BETA1,4 MANNOSYLTRANSFERASE"/>
    <property type="match status" value="1"/>
</dbReference>
<dbReference type="EMBL" id="JAVRRG010000015">
    <property type="protein sequence ID" value="KAK5098100.1"/>
    <property type="molecule type" value="Genomic_DNA"/>
</dbReference>
<reference evidence="12 13" key="1">
    <citation type="submission" date="2023-08" db="EMBL/GenBank/DDBJ databases">
        <title>Black Yeasts Isolated from many extreme environments.</title>
        <authorList>
            <person name="Coleine C."/>
            <person name="Stajich J.E."/>
            <person name="Selbmann L."/>
        </authorList>
    </citation>
    <scope>NUCLEOTIDE SEQUENCE [LARGE SCALE GENOMIC DNA]</scope>
    <source>
        <strain evidence="12 13">CCFEE 5885</strain>
    </source>
</reference>
<dbReference type="SUPFAM" id="SSF53756">
    <property type="entry name" value="UDP-Glycosyltransferase/glycogen phosphorylase"/>
    <property type="match status" value="1"/>
</dbReference>
<sequence length="319" mass="35462">MLVQNPPSIPTLALALLVCRSRKVKLVIDWHNLGYSNLALKLGHSHPLVQLAKVYEQRMGRFAHYHFAVTNAMCAVLESQFGIQGAILPLHDRPSPLFVPLPDAEQIAFFTRHELTAAEVANIIASKTRVVVSSTSWTADEDFSVLLEALCNYSERATSDSPHLPELLVIITGKGPLKLHYLEKIRERESKQELEMVAIKTAWLSFEDYASLLGAADLGVSLHTSSSGVDLPMKVVDMFGAGLPVLGYNNYQSWPELVREGINGKGFSNAKQMSDIMMELFNPTSQTLNMLKEGAIQESRRRWDSEWDPVAGRLFGLTT</sequence>